<dbReference type="Proteomes" id="UP000280197">
    <property type="component" value="Chromosome"/>
</dbReference>
<feature type="chain" id="PRO_5019576230" evidence="1">
    <location>
        <begin position="30"/>
        <end position="180"/>
    </location>
</feature>
<protein>
    <submittedName>
        <fullName evidence="3">Peptidoglycan-binding protein</fullName>
    </submittedName>
</protein>
<feature type="signal peptide" evidence="1">
    <location>
        <begin position="1"/>
        <end position="29"/>
    </location>
</feature>
<evidence type="ECO:0000256" key="1">
    <source>
        <dbReference type="SAM" id="SignalP"/>
    </source>
</evidence>
<keyword evidence="1" id="KW-0732">Signal</keyword>
<organism evidence="3 4">
    <name type="scientific">Streptomyces aquilus</name>
    <dbReference type="NCBI Taxonomy" id="2548456"/>
    <lineage>
        <taxon>Bacteria</taxon>
        <taxon>Bacillati</taxon>
        <taxon>Actinomycetota</taxon>
        <taxon>Actinomycetes</taxon>
        <taxon>Kitasatosporales</taxon>
        <taxon>Streptomycetaceae</taxon>
        <taxon>Streptomyces</taxon>
    </lineage>
</organism>
<dbReference type="KEGG" id="saqu:EJC51_26340"/>
<feature type="domain" description="Peptidoglycan binding-like" evidence="2">
    <location>
        <begin position="85"/>
        <end position="128"/>
    </location>
</feature>
<accession>A0A3S9I4I6</accession>
<gene>
    <name evidence="3" type="ORF">EJC51_26340</name>
</gene>
<dbReference type="InterPro" id="IPR036365">
    <property type="entry name" value="PGBD-like_sf"/>
</dbReference>
<proteinExistence type="predicted"/>
<dbReference type="Gene3D" id="1.10.101.10">
    <property type="entry name" value="PGBD-like superfamily/PGBD"/>
    <property type="match status" value="1"/>
</dbReference>
<name>A0A3S9I4I6_9ACTN</name>
<evidence type="ECO:0000259" key="2">
    <source>
        <dbReference type="Pfam" id="PF01471"/>
    </source>
</evidence>
<dbReference type="SUPFAM" id="SSF47090">
    <property type="entry name" value="PGBD-like"/>
    <property type="match status" value="1"/>
</dbReference>
<dbReference type="InterPro" id="IPR002477">
    <property type="entry name" value="Peptidoglycan-bd-like"/>
</dbReference>
<evidence type="ECO:0000313" key="3">
    <source>
        <dbReference type="EMBL" id="AZP19279.1"/>
    </source>
</evidence>
<keyword evidence="4" id="KW-1185">Reference proteome</keyword>
<evidence type="ECO:0000313" key="4">
    <source>
        <dbReference type="Proteomes" id="UP000280197"/>
    </source>
</evidence>
<dbReference type="EMBL" id="CP034463">
    <property type="protein sequence ID" value="AZP19279.1"/>
    <property type="molecule type" value="Genomic_DNA"/>
</dbReference>
<dbReference type="InterPro" id="IPR036366">
    <property type="entry name" value="PGBDSf"/>
</dbReference>
<sequence length="180" mass="18723">MSLRKKALALAVVTAVGGGLALTATPASASISQGYVSGAGDPTNDWGDEGTLSSGSHANSNATALVQLLLWADGAKEKNGTTFDYADIDGRYGSNTTAAVKSWQKLYNSREGAGLVVDGKAGPKTLGAADVSLADNGDGTVTFWGWKHDVTFKRSGGKYYVKVNNTRGWKLASYNTLNVV</sequence>
<dbReference type="Pfam" id="PF01471">
    <property type="entry name" value="PG_binding_1"/>
    <property type="match status" value="1"/>
</dbReference>
<reference evidence="3 4" key="1">
    <citation type="submission" date="2018-12" db="EMBL/GenBank/DDBJ databases">
        <authorList>
            <person name="Li K."/>
        </authorList>
    </citation>
    <scope>NUCLEOTIDE SEQUENCE [LARGE SCALE GENOMIC DNA]</scope>
    <source>
        <strain evidence="4">CR22</strain>
    </source>
</reference>
<dbReference type="RefSeq" id="WP_126273350.1">
    <property type="nucleotide sequence ID" value="NZ_CP034463.1"/>
</dbReference>
<dbReference type="AlphaFoldDB" id="A0A3S9I4I6"/>